<feature type="region of interest" description="Disordered" evidence="1">
    <location>
        <begin position="124"/>
        <end position="149"/>
    </location>
</feature>
<reference evidence="3 4" key="1">
    <citation type="submission" date="2018-11" db="EMBL/GenBank/DDBJ databases">
        <title>The Potential of Streptomyces as Biocontrol Agents against the Tomato grey mould, Botrytis cinerea (Gray mold) Frontiers in Microbiology.</title>
        <authorList>
            <person name="Li D."/>
        </authorList>
    </citation>
    <scope>NUCLEOTIDE SEQUENCE [LARGE SCALE GENOMIC DNA]</scope>
    <source>
        <strain evidence="3 4">NEAU-LD23</strain>
    </source>
</reference>
<keyword evidence="4" id="KW-1185">Reference proteome</keyword>
<dbReference type="EMBL" id="RIBZ01000062">
    <property type="protein sequence ID" value="RNG35076.1"/>
    <property type="molecule type" value="Genomic_DNA"/>
</dbReference>
<dbReference type="Gene3D" id="3.40.570.10">
    <property type="entry name" value="Extracellular Endonuclease, subunit A"/>
    <property type="match status" value="1"/>
</dbReference>
<evidence type="ECO:0000313" key="3">
    <source>
        <dbReference type="EMBL" id="RNG35076.1"/>
    </source>
</evidence>
<comment type="caution">
    <text evidence="3">The sequence shown here is derived from an EMBL/GenBank/DDBJ whole genome shotgun (WGS) entry which is preliminary data.</text>
</comment>
<dbReference type="InterPro" id="IPR044929">
    <property type="entry name" value="DNA/RNA_non-sp_Endonuclease_sf"/>
</dbReference>
<dbReference type="GO" id="GO:0016787">
    <property type="term" value="F:hydrolase activity"/>
    <property type="evidence" value="ECO:0007669"/>
    <property type="project" value="InterPro"/>
</dbReference>
<proteinExistence type="predicted"/>
<dbReference type="InterPro" id="IPR044925">
    <property type="entry name" value="His-Me_finger_sf"/>
</dbReference>
<dbReference type="SUPFAM" id="SSF54060">
    <property type="entry name" value="His-Me finger endonucleases"/>
    <property type="match status" value="1"/>
</dbReference>
<accession>A0A3M8WYN3</accession>
<evidence type="ECO:0000259" key="2">
    <source>
        <dbReference type="Pfam" id="PF01223"/>
    </source>
</evidence>
<protein>
    <recommendedName>
        <fullName evidence="2">DNA/RNA non-specific endonuclease/pyrophosphatase/phosphodiesterase domain-containing protein</fullName>
    </recommendedName>
</protein>
<evidence type="ECO:0000256" key="1">
    <source>
        <dbReference type="SAM" id="MobiDB-lite"/>
    </source>
</evidence>
<sequence>MATHPDPQPNTESASRESLANRKGYDDRFLGPAVPLPVPADSGIETVILPYANFAVVFRPDRRLAAATAVMIDGARLIDVPREDEWRFDPRLPEAQQAGHLIYQDNPLDKGHLVRRLDPVWGPDAPKETTRIGDMSSVLRSMGSNSRTR</sequence>
<evidence type="ECO:0000313" key="4">
    <source>
        <dbReference type="Proteomes" id="UP000275401"/>
    </source>
</evidence>
<dbReference type="Proteomes" id="UP000275401">
    <property type="component" value="Unassembled WGS sequence"/>
</dbReference>
<dbReference type="InterPro" id="IPR001604">
    <property type="entry name" value="Endo_G_ENPP1-like_dom"/>
</dbReference>
<gene>
    <name evidence="3" type="ORF">EEJ42_04340</name>
</gene>
<feature type="domain" description="DNA/RNA non-specific endonuclease/pyrophosphatase/phosphodiesterase" evidence="2">
    <location>
        <begin position="44"/>
        <end position="130"/>
    </location>
</feature>
<dbReference type="Pfam" id="PF01223">
    <property type="entry name" value="Endonuclease_NS"/>
    <property type="match status" value="1"/>
</dbReference>
<dbReference type="AlphaFoldDB" id="A0A3M8WYN3"/>
<feature type="compositionally biased region" description="Polar residues" evidence="1">
    <location>
        <begin position="138"/>
        <end position="149"/>
    </location>
</feature>
<feature type="region of interest" description="Disordered" evidence="1">
    <location>
        <begin position="1"/>
        <end position="21"/>
    </location>
</feature>
<feature type="compositionally biased region" description="Polar residues" evidence="1">
    <location>
        <begin position="9"/>
        <end position="18"/>
    </location>
</feature>
<dbReference type="GO" id="GO:0003676">
    <property type="term" value="F:nucleic acid binding"/>
    <property type="evidence" value="ECO:0007669"/>
    <property type="project" value="InterPro"/>
</dbReference>
<name>A0A3M8WYN3_9ACTN</name>
<dbReference type="GO" id="GO:0046872">
    <property type="term" value="F:metal ion binding"/>
    <property type="evidence" value="ECO:0007669"/>
    <property type="project" value="InterPro"/>
</dbReference>
<dbReference type="RefSeq" id="WP_123098683.1">
    <property type="nucleotide sequence ID" value="NZ_RIBZ01000062.1"/>
</dbReference>
<organism evidence="3 4">
    <name type="scientific">Streptomyces botrytidirepellens</name>
    <dbReference type="NCBI Taxonomy" id="2486417"/>
    <lineage>
        <taxon>Bacteria</taxon>
        <taxon>Bacillati</taxon>
        <taxon>Actinomycetota</taxon>
        <taxon>Actinomycetes</taxon>
        <taxon>Kitasatosporales</taxon>
        <taxon>Streptomycetaceae</taxon>
        <taxon>Streptomyces</taxon>
    </lineage>
</organism>